<gene>
    <name evidence="9" type="ORF">TOLI1172_LOCUS5330</name>
</gene>
<keyword evidence="3" id="KW-0227">DNA damage</keyword>
<evidence type="ECO:0000313" key="9">
    <source>
        <dbReference type="EMBL" id="CAD8820936.1"/>
    </source>
</evidence>
<protein>
    <submittedName>
        <fullName evidence="9">Uncharacterized protein</fullName>
    </submittedName>
</protein>
<evidence type="ECO:0000256" key="1">
    <source>
        <dbReference type="ARBA" id="ARBA00008136"/>
    </source>
</evidence>
<dbReference type="GO" id="GO:0016829">
    <property type="term" value="F:lyase activity"/>
    <property type="evidence" value="ECO:0007669"/>
    <property type="project" value="UniProtKB-KW"/>
</dbReference>
<comment type="similarity">
    <text evidence="1">Belongs to the SOS response-associated peptidase family.</text>
</comment>
<evidence type="ECO:0000256" key="7">
    <source>
        <dbReference type="ARBA" id="ARBA00023239"/>
    </source>
</evidence>
<keyword evidence="5" id="KW-0190">Covalent protein-DNA linkage</keyword>
<evidence type="ECO:0000256" key="4">
    <source>
        <dbReference type="ARBA" id="ARBA00022801"/>
    </source>
</evidence>
<dbReference type="PANTHER" id="PTHR13604:SF0">
    <property type="entry name" value="ABASIC SITE PROCESSING PROTEIN HMCES"/>
    <property type="match status" value="1"/>
</dbReference>
<dbReference type="GO" id="GO:0006508">
    <property type="term" value="P:proteolysis"/>
    <property type="evidence" value="ECO:0007669"/>
    <property type="project" value="UniProtKB-KW"/>
</dbReference>
<evidence type="ECO:0000256" key="8">
    <source>
        <dbReference type="SAM" id="MobiDB-lite"/>
    </source>
</evidence>
<dbReference type="EMBL" id="HBFP01007413">
    <property type="protein sequence ID" value="CAD8820936.1"/>
    <property type="molecule type" value="Transcribed_RNA"/>
</dbReference>
<name>A0A7S0ZGE9_9RHOD</name>
<feature type="region of interest" description="Disordered" evidence="8">
    <location>
        <begin position="240"/>
        <end position="316"/>
    </location>
</feature>
<dbReference type="GO" id="GO:0003697">
    <property type="term" value="F:single-stranded DNA binding"/>
    <property type="evidence" value="ECO:0007669"/>
    <property type="project" value="InterPro"/>
</dbReference>
<dbReference type="InterPro" id="IPR003738">
    <property type="entry name" value="SRAP"/>
</dbReference>
<evidence type="ECO:0000256" key="3">
    <source>
        <dbReference type="ARBA" id="ARBA00022763"/>
    </source>
</evidence>
<dbReference type="GO" id="GO:0106300">
    <property type="term" value="P:protein-DNA covalent cross-linking repair"/>
    <property type="evidence" value="ECO:0007669"/>
    <property type="project" value="InterPro"/>
</dbReference>
<keyword evidence="7" id="KW-0456">Lyase</keyword>
<keyword evidence="6" id="KW-0238">DNA-binding</keyword>
<organism evidence="9">
    <name type="scientific">Timspurckia oligopyrenoides</name>
    <dbReference type="NCBI Taxonomy" id="708627"/>
    <lineage>
        <taxon>Eukaryota</taxon>
        <taxon>Rhodophyta</taxon>
        <taxon>Bangiophyceae</taxon>
        <taxon>Porphyridiales</taxon>
        <taxon>Porphyridiaceae</taxon>
        <taxon>Timspurckia</taxon>
    </lineage>
</organism>
<evidence type="ECO:0000256" key="6">
    <source>
        <dbReference type="ARBA" id="ARBA00023125"/>
    </source>
</evidence>
<accession>A0A7S0ZGE9</accession>
<dbReference type="Gene3D" id="3.90.1680.10">
    <property type="entry name" value="SOS response associated peptidase-like"/>
    <property type="match status" value="1"/>
</dbReference>
<dbReference type="AlphaFoldDB" id="A0A7S0ZGE9"/>
<proteinExistence type="inferred from homology"/>
<dbReference type="Pfam" id="PF02586">
    <property type="entry name" value="SRAP"/>
    <property type="match status" value="1"/>
</dbReference>
<feature type="compositionally biased region" description="Basic and acidic residues" evidence="8">
    <location>
        <begin position="273"/>
        <end position="291"/>
    </location>
</feature>
<evidence type="ECO:0000256" key="5">
    <source>
        <dbReference type="ARBA" id="ARBA00023124"/>
    </source>
</evidence>
<dbReference type="PANTHER" id="PTHR13604">
    <property type="entry name" value="DC12-RELATED"/>
    <property type="match status" value="1"/>
</dbReference>
<evidence type="ECO:0000256" key="2">
    <source>
        <dbReference type="ARBA" id="ARBA00022670"/>
    </source>
</evidence>
<dbReference type="InterPro" id="IPR036590">
    <property type="entry name" value="SRAP-like"/>
</dbReference>
<keyword evidence="2" id="KW-0645">Protease</keyword>
<dbReference type="SUPFAM" id="SSF143081">
    <property type="entry name" value="BB1717-like"/>
    <property type="match status" value="1"/>
</dbReference>
<reference evidence="9" key="1">
    <citation type="submission" date="2021-01" db="EMBL/GenBank/DDBJ databases">
        <authorList>
            <person name="Corre E."/>
            <person name="Pelletier E."/>
            <person name="Niang G."/>
            <person name="Scheremetjew M."/>
            <person name="Finn R."/>
            <person name="Kale V."/>
            <person name="Holt S."/>
            <person name="Cochrane G."/>
            <person name="Meng A."/>
            <person name="Brown T."/>
            <person name="Cohen L."/>
        </authorList>
    </citation>
    <scope>NUCLEOTIDE SEQUENCE</scope>
    <source>
        <strain evidence="9">CCMP3278</strain>
    </source>
</reference>
<keyword evidence="4" id="KW-0378">Hydrolase</keyword>
<dbReference type="GO" id="GO:0008233">
    <property type="term" value="F:peptidase activity"/>
    <property type="evidence" value="ECO:0007669"/>
    <property type="project" value="UniProtKB-KW"/>
</dbReference>
<sequence length="316" mass="35292">MCGRFALQLSREDVEQVAQTSNWENGVDGVEYAPNSNIKPTNSVPVLYADGNADELVKRKLRMMRWGLIPSWTKQNEGPLLFNARVETVESKASFRAAWKSRHFGVVFADAFYEWKSLTTNPQGKKQKIPYRISSVKTLRMAAIFDIWHPPGQSPVFSFTILTENASSEMQWLHDRMPVLLDAEQSEKWLNGSAIGVQPREPSTVSLVFEKMRPDLSAIDSAGDSKTGVQQSLMSAFLKQSKVESKHSVPSKRPMSTPESELAKGNPKQTSDSPKDGIKMEQKASPKKEVQESSAPSNLKSGKKKQKTLLAYSQTK</sequence>